<name>A0A840DS65_9MICO</name>
<protein>
    <submittedName>
        <fullName evidence="3">Uncharacterized protein</fullName>
    </submittedName>
</protein>
<keyword evidence="2" id="KW-0472">Membrane</keyword>
<feature type="compositionally biased region" description="Basic and acidic residues" evidence="1">
    <location>
        <begin position="25"/>
        <end position="39"/>
    </location>
</feature>
<dbReference type="InterPro" id="IPR046231">
    <property type="entry name" value="DUF6264"/>
</dbReference>
<dbReference type="RefSeq" id="WP_183304912.1">
    <property type="nucleotide sequence ID" value="NZ_JACIFD010000013.1"/>
</dbReference>
<dbReference type="Proteomes" id="UP000571183">
    <property type="component" value="Unassembled WGS sequence"/>
</dbReference>
<dbReference type="AlphaFoldDB" id="A0A840DS65"/>
<sequence length="310" mass="32300">MTAETQFTQGSEVPQRLPGVPHNLGVDRRAAQELLRGEAPEPVVAPAAAPTGEPAPAAAPDTVPAQPAPADFATTSPANPAPSEVPEAPTESGPAAPESSAPAAESDDLPGVPVAPVPPVKLAQPEETTKAALPVAIGNSRRQSERKGFADRFAARLEERAAEVETRPAAAQAGNRKPYRKDFTVTVLLLAVATFGALTLGQSLLFLPQQMHQMVAALPQHNLTVPSWVTTAGQVGALVILSLYAVTLLFTISRLRARKLAFWAPLSAGLLAVLVTTGFIVVAMTATIPLAVLNDPAQMQTLLDAINANR</sequence>
<proteinExistence type="predicted"/>
<feature type="region of interest" description="Disordered" evidence="1">
    <location>
        <begin position="1"/>
        <end position="126"/>
    </location>
</feature>
<comment type="caution">
    <text evidence="3">The sequence shown here is derived from an EMBL/GenBank/DDBJ whole genome shotgun (WGS) entry which is preliminary data.</text>
</comment>
<reference evidence="3" key="1">
    <citation type="submission" date="2020-08" db="EMBL/GenBank/DDBJ databases">
        <title>Sequencing the genomes of 1000 actinobacteria strains.</title>
        <authorList>
            <person name="Klenk H.-P."/>
        </authorList>
    </citation>
    <scope>NUCLEOTIDE SEQUENCE [LARGE SCALE GENOMIC DNA]</scope>
    <source>
        <strain evidence="3">DSM 27064</strain>
    </source>
</reference>
<keyword evidence="2" id="KW-1133">Transmembrane helix</keyword>
<keyword evidence="2" id="KW-0812">Transmembrane</keyword>
<evidence type="ECO:0000256" key="2">
    <source>
        <dbReference type="SAM" id="Phobius"/>
    </source>
</evidence>
<feature type="compositionally biased region" description="Polar residues" evidence="1">
    <location>
        <begin position="1"/>
        <end position="12"/>
    </location>
</feature>
<feature type="transmembrane region" description="Helical" evidence="2">
    <location>
        <begin position="227"/>
        <end position="250"/>
    </location>
</feature>
<evidence type="ECO:0000256" key="1">
    <source>
        <dbReference type="SAM" id="MobiDB-lite"/>
    </source>
</evidence>
<evidence type="ECO:0000313" key="3">
    <source>
        <dbReference type="EMBL" id="MBB4071976.1"/>
    </source>
</evidence>
<organism evidence="3 4">
    <name type="scientific">Canibacter oris</name>
    <dbReference type="NCBI Taxonomy" id="1365628"/>
    <lineage>
        <taxon>Bacteria</taxon>
        <taxon>Bacillati</taxon>
        <taxon>Actinomycetota</taxon>
        <taxon>Actinomycetes</taxon>
        <taxon>Micrococcales</taxon>
        <taxon>Microbacteriaceae</taxon>
        <taxon>Canibacter</taxon>
    </lineage>
</organism>
<feature type="compositionally biased region" description="Low complexity" evidence="1">
    <location>
        <begin position="40"/>
        <end position="70"/>
    </location>
</feature>
<accession>A0A840DS65</accession>
<gene>
    <name evidence="3" type="ORF">F5897_001299</name>
</gene>
<evidence type="ECO:0000313" key="4">
    <source>
        <dbReference type="Proteomes" id="UP000571183"/>
    </source>
</evidence>
<dbReference type="EMBL" id="JACIFD010000013">
    <property type="protein sequence ID" value="MBB4071976.1"/>
    <property type="molecule type" value="Genomic_DNA"/>
</dbReference>
<feature type="transmembrane region" description="Helical" evidence="2">
    <location>
        <begin position="185"/>
        <end position="207"/>
    </location>
</feature>
<dbReference type="Pfam" id="PF19779">
    <property type="entry name" value="DUF6264"/>
    <property type="match status" value="1"/>
</dbReference>
<feature type="transmembrane region" description="Helical" evidence="2">
    <location>
        <begin position="262"/>
        <end position="292"/>
    </location>
</feature>
<feature type="compositionally biased region" description="Low complexity" evidence="1">
    <location>
        <begin position="86"/>
        <end position="112"/>
    </location>
</feature>
<keyword evidence="4" id="KW-1185">Reference proteome</keyword>